<feature type="region of interest" description="Disordered" evidence="1">
    <location>
        <begin position="1"/>
        <end position="25"/>
    </location>
</feature>
<evidence type="ECO:0000313" key="2">
    <source>
        <dbReference type="EMBL" id="SFQ39799.1"/>
    </source>
</evidence>
<protein>
    <submittedName>
        <fullName evidence="2">Uncharacterized protein</fullName>
    </submittedName>
</protein>
<dbReference type="EMBL" id="FOWC01000011">
    <property type="protein sequence ID" value="SFQ39799.1"/>
    <property type="molecule type" value="Genomic_DNA"/>
</dbReference>
<evidence type="ECO:0000256" key="1">
    <source>
        <dbReference type="SAM" id="MobiDB-lite"/>
    </source>
</evidence>
<dbReference type="RefSeq" id="WP_093575931.1">
    <property type="nucleotide sequence ID" value="NZ_FOWC01000011.1"/>
</dbReference>
<accession>A0A1I5Y6J1</accession>
<gene>
    <name evidence="2" type="ORF">SAMN05421854_111248</name>
</gene>
<name>A0A1I5Y6J1_9PSEU</name>
<dbReference type="AlphaFoldDB" id="A0A1I5Y6J1"/>
<dbReference type="Proteomes" id="UP000199137">
    <property type="component" value="Unassembled WGS sequence"/>
</dbReference>
<dbReference type="OrthoDB" id="3618928at2"/>
<dbReference type="STRING" id="112413.SAMN05421854_111248"/>
<organism evidence="2 3">
    <name type="scientific">Amycolatopsis rubida</name>
    <dbReference type="NCBI Taxonomy" id="112413"/>
    <lineage>
        <taxon>Bacteria</taxon>
        <taxon>Bacillati</taxon>
        <taxon>Actinomycetota</taxon>
        <taxon>Actinomycetes</taxon>
        <taxon>Pseudonocardiales</taxon>
        <taxon>Pseudonocardiaceae</taxon>
        <taxon>Amycolatopsis</taxon>
    </lineage>
</organism>
<sequence length="166" mass="17867">MAEIVWDDQKPSTGSSPAAGTAGNDFLAGLTEGPGSHEAAQKMKTAGNTLKTLAQNGSFAVNEEGFNAYMKACDFFLKGFNDFMGQASFLGRAADMGNFEYARSVADFNVKVASDTHEGMIPNLILMREAVDAAQQALVIARKNYRETESAHSVSFAELNKKLDNQ</sequence>
<evidence type="ECO:0000313" key="3">
    <source>
        <dbReference type="Proteomes" id="UP000199137"/>
    </source>
</evidence>
<reference evidence="2 3" key="1">
    <citation type="submission" date="2016-10" db="EMBL/GenBank/DDBJ databases">
        <authorList>
            <person name="de Groot N.N."/>
        </authorList>
    </citation>
    <scope>NUCLEOTIDE SEQUENCE [LARGE SCALE GENOMIC DNA]</scope>
    <source>
        <strain evidence="2 3">DSM 44637</strain>
    </source>
</reference>
<proteinExistence type="predicted"/>